<accession>A0A813IND1</accession>
<comment type="caution">
    <text evidence="2">The sequence shown here is derived from an EMBL/GenBank/DDBJ whole genome shotgun (WGS) entry which is preliminary data.</text>
</comment>
<feature type="non-terminal residue" evidence="2">
    <location>
        <position position="1"/>
    </location>
</feature>
<proteinExistence type="predicted"/>
<dbReference type="AlphaFoldDB" id="A0A813IND1"/>
<feature type="compositionally biased region" description="Low complexity" evidence="1">
    <location>
        <begin position="8"/>
        <end position="17"/>
    </location>
</feature>
<feature type="region of interest" description="Disordered" evidence="1">
    <location>
        <begin position="1"/>
        <end position="239"/>
    </location>
</feature>
<gene>
    <name evidence="2" type="ORF">PGLA2088_LOCUS9773</name>
</gene>
<dbReference type="Proteomes" id="UP000626109">
    <property type="component" value="Unassembled WGS sequence"/>
</dbReference>
<sequence length="239" mass="24910">DLFHEEATTQGRSTTQGEQEEEETEPGSPQSCMVRSPHQRARGILRAHSEDEATLLEGVGSQTVSLSRTESEGEADASRASATSEVASGSVGVAEALAADGGTGGTSSLNPQERKAQSPTGETSRSAAVGSVPGNRTSAITPTATGQAGAFATFGSFDSPSEPSRMRRDSVAESPGARTPDEHLQQSYIRLDRSPWANSPEGNDWHSVPPMPGDVAFQPSMPPWSLDAAAFQSPSSSKP</sequence>
<feature type="compositionally biased region" description="Polar residues" evidence="1">
    <location>
        <begin position="106"/>
        <end position="126"/>
    </location>
</feature>
<organism evidence="2 3">
    <name type="scientific">Polarella glacialis</name>
    <name type="common">Dinoflagellate</name>
    <dbReference type="NCBI Taxonomy" id="89957"/>
    <lineage>
        <taxon>Eukaryota</taxon>
        <taxon>Sar</taxon>
        <taxon>Alveolata</taxon>
        <taxon>Dinophyceae</taxon>
        <taxon>Suessiales</taxon>
        <taxon>Suessiaceae</taxon>
        <taxon>Polarella</taxon>
    </lineage>
</organism>
<name>A0A813IND1_POLGL</name>
<protein>
    <submittedName>
        <fullName evidence="2">Uncharacterized protein</fullName>
    </submittedName>
</protein>
<evidence type="ECO:0000256" key="1">
    <source>
        <dbReference type="SAM" id="MobiDB-lite"/>
    </source>
</evidence>
<evidence type="ECO:0000313" key="2">
    <source>
        <dbReference type="EMBL" id="CAE8652543.1"/>
    </source>
</evidence>
<evidence type="ECO:0000313" key="3">
    <source>
        <dbReference type="Proteomes" id="UP000626109"/>
    </source>
</evidence>
<reference evidence="2" key="1">
    <citation type="submission" date="2021-02" db="EMBL/GenBank/DDBJ databases">
        <authorList>
            <person name="Dougan E. K."/>
            <person name="Rhodes N."/>
            <person name="Thang M."/>
            <person name="Chan C."/>
        </authorList>
    </citation>
    <scope>NUCLEOTIDE SEQUENCE</scope>
</reference>
<feature type="compositionally biased region" description="Low complexity" evidence="1">
    <location>
        <begin position="143"/>
        <end position="157"/>
    </location>
</feature>
<dbReference type="EMBL" id="CAJNNW010010857">
    <property type="protein sequence ID" value="CAE8652543.1"/>
    <property type="molecule type" value="Genomic_DNA"/>
</dbReference>